<comment type="caution">
    <text evidence="2">The sequence shown here is derived from an EMBL/GenBank/DDBJ whole genome shotgun (WGS) entry which is preliminary data.</text>
</comment>
<dbReference type="Proteomes" id="UP001341840">
    <property type="component" value="Unassembled WGS sequence"/>
</dbReference>
<dbReference type="EMBL" id="JASCZI010154062">
    <property type="protein sequence ID" value="MED6177837.1"/>
    <property type="molecule type" value="Genomic_DNA"/>
</dbReference>
<reference evidence="2 3" key="1">
    <citation type="journal article" date="2023" name="Plants (Basel)">
        <title>Bridging the Gap: Combining Genomics and Transcriptomics Approaches to Understand Stylosanthes scabra, an Orphan Legume from the Brazilian Caatinga.</title>
        <authorList>
            <person name="Ferreira-Neto J.R.C."/>
            <person name="da Silva M.D."/>
            <person name="Binneck E."/>
            <person name="de Melo N.F."/>
            <person name="da Silva R.H."/>
            <person name="de Melo A.L.T.M."/>
            <person name="Pandolfi V."/>
            <person name="Bustamante F.O."/>
            <person name="Brasileiro-Vidal A.C."/>
            <person name="Benko-Iseppon A.M."/>
        </authorList>
    </citation>
    <scope>NUCLEOTIDE SEQUENCE [LARGE SCALE GENOMIC DNA]</scope>
    <source>
        <tissue evidence="2">Leaves</tissue>
    </source>
</reference>
<feature type="compositionally biased region" description="Pro residues" evidence="1">
    <location>
        <begin position="241"/>
        <end position="250"/>
    </location>
</feature>
<feature type="non-terminal residue" evidence="2">
    <location>
        <position position="278"/>
    </location>
</feature>
<feature type="region of interest" description="Disordered" evidence="1">
    <location>
        <begin position="206"/>
        <end position="256"/>
    </location>
</feature>
<sequence length="278" mass="30453">MPDDAPAPRRQGGHESRPRQAAPARGKLSLRDQRRRTRMLVVGAAAHLEEERAEEQQEYDRQDKSGQADARYTRPTARYRRSGPLAGMISFSPARQASPYQADTSSHAEPFIPQTQEHTGLDELFHMTSCPSAEFISIVESFRVSRAQHVDYGSSSSAALPPLPPPASDVQRGPWIPTYSSPPVMGFLVFNPSRVGSEYATPPSYHAPSSYHSHSFDRHSAPTPTMTHPAPDPPESDTPAADPPPPPFPGRPHRATRPPLVVLEITFIHAATASSFTV</sequence>
<evidence type="ECO:0000256" key="1">
    <source>
        <dbReference type="SAM" id="MobiDB-lite"/>
    </source>
</evidence>
<accession>A0ABU6VY08</accession>
<organism evidence="2 3">
    <name type="scientific">Stylosanthes scabra</name>
    <dbReference type="NCBI Taxonomy" id="79078"/>
    <lineage>
        <taxon>Eukaryota</taxon>
        <taxon>Viridiplantae</taxon>
        <taxon>Streptophyta</taxon>
        <taxon>Embryophyta</taxon>
        <taxon>Tracheophyta</taxon>
        <taxon>Spermatophyta</taxon>
        <taxon>Magnoliopsida</taxon>
        <taxon>eudicotyledons</taxon>
        <taxon>Gunneridae</taxon>
        <taxon>Pentapetalae</taxon>
        <taxon>rosids</taxon>
        <taxon>fabids</taxon>
        <taxon>Fabales</taxon>
        <taxon>Fabaceae</taxon>
        <taxon>Papilionoideae</taxon>
        <taxon>50 kb inversion clade</taxon>
        <taxon>dalbergioids sensu lato</taxon>
        <taxon>Dalbergieae</taxon>
        <taxon>Pterocarpus clade</taxon>
        <taxon>Stylosanthes</taxon>
    </lineage>
</organism>
<proteinExistence type="predicted"/>
<gene>
    <name evidence="2" type="ORF">PIB30_101772</name>
</gene>
<name>A0ABU6VY08_9FABA</name>
<evidence type="ECO:0000313" key="2">
    <source>
        <dbReference type="EMBL" id="MED6177837.1"/>
    </source>
</evidence>
<keyword evidence="3" id="KW-1185">Reference proteome</keyword>
<protein>
    <submittedName>
        <fullName evidence="2">Uncharacterized protein</fullName>
    </submittedName>
</protein>
<feature type="region of interest" description="Disordered" evidence="1">
    <location>
        <begin position="1"/>
        <end position="86"/>
    </location>
</feature>
<feature type="compositionally biased region" description="Basic and acidic residues" evidence="1">
    <location>
        <begin position="47"/>
        <end position="66"/>
    </location>
</feature>
<evidence type="ECO:0000313" key="3">
    <source>
        <dbReference type="Proteomes" id="UP001341840"/>
    </source>
</evidence>